<accession>A0ABT6Y4Z5</accession>
<name>A0ABT6Y4Z5_9BACT</name>
<proteinExistence type="predicted"/>
<dbReference type="Proteomes" id="UP001236507">
    <property type="component" value="Unassembled WGS sequence"/>
</dbReference>
<dbReference type="EMBL" id="JASHIF010000004">
    <property type="protein sequence ID" value="MDI9858637.1"/>
    <property type="molecule type" value="Genomic_DNA"/>
</dbReference>
<protein>
    <submittedName>
        <fullName evidence="1">Uncharacterized protein</fullName>
    </submittedName>
</protein>
<evidence type="ECO:0000313" key="1">
    <source>
        <dbReference type="EMBL" id="MDI9858637.1"/>
    </source>
</evidence>
<sequence length="250" mass="27561">MKKQLVYFASFGLVWALGACKTAKPVTQSTSQQNTPVVETIVKTDYQTRMQVKQLKALDLEEDLSFADEIVLNYTLTAVDDQGKIAQVVTGSFGVESVKAGQILTSERFKPIELVVPENGRLLVSVVLNEIDDYTKAQELVKKINEFGGIAKIPAVMVSIAEYQTPLAIVFGSLQAAGLGLKAAERFDKDDLLGQNTFQLSAQELKSGKTLYTVPLVFKGEHLKNSFQYELTYDLQLKLIKTSIQKSSSN</sequence>
<dbReference type="PROSITE" id="PS51257">
    <property type="entry name" value="PROKAR_LIPOPROTEIN"/>
    <property type="match status" value="1"/>
</dbReference>
<reference evidence="1 2" key="1">
    <citation type="submission" date="2023-05" db="EMBL/GenBank/DDBJ databases">
        <title>Novel species of genus Flectobacillus isolated from stream in China.</title>
        <authorList>
            <person name="Lu H."/>
        </authorList>
    </citation>
    <scope>NUCLEOTIDE SEQUENCE [LARGE SCALE GENOMIC DNA]</scope>
    <source>
        <strain evidence="1 2">KCTC 42575</strain>
    </source>
</reference>
<dbReference type="RefSeq" id="WP_283343803.1">
    <property type="nucleotide sequence ID" value="NZ_JASHIF010000004.1"/>
</dbReference>
<comment type="caution">
    <text evidence="1">The sequence shown here is derived from an EMBL/GenBank/DDBJ whole genome shotgun (WGS) entry which is preliminary data.</text>
</comment>
<keyword evidence="2" id="KW-1185">Reference proteome</keyword>
<evidence type="ECO:0000313" key="2">
    <source>
        <dbReference type="Proteomes" id="UP001236507"/>
    </source>
</evidence>
<organism evidence="1 2">
    <name type="scientific">Flectobacillus roseus</name>
    <dbReference type="NCBI Taxonomy" id="502259"/>
    <lineage>
        <taxon>Bacteria</taxon>
        <taxon>Pseudomonadati</taxon>
        <taxon>Bacteroidota</taxon>
        <taxon>Cytophagia</taxon>
        <taxon>Cytophagales</taxon>
        <taxon>Flectobacillaceae</taxon>
        <taxon>Flectobacillus</taxon>
    </lineage>
</organism>
<gene>
    <name evidence="1" type="ORF">QM524_05410</name>
</gene>